<dbReference type="PANTHER" id="PTHR37817:SF1">
    <property type="entry name" value="N-ACETYLTRANSFERASE EIS"/>
    <property type="match status" value="1"/>
</dbReference>
<proteinExistence type="predicted"/>
<protein>
    <recommendedName>
        <fullName evidence="1">N-acetyltransferase domain-containing protein</fullName>
    </recommendedName>
</protein>
<dbReference type="Pfam" id="PF13527">
    <property type="entry name" value="Acetyltransf_9"/>
    <property type="match status" value="1"/>
</dbReference>
<dbReference type="Gene3D" id="3.40.630.30">
    <property type="match status" value="2"/>
</dbReference>
<gene>
    <name evidence="2" type="ORF">AM231_14020</name>
</gene>
<name>A0A0M1P6N2_9BACL</name>
<dbReference type="InterPro" id="IPR000182">
    <property type="entry name" value="GNAT_dom"/>
</dbReference>
<organism evidence="2 3">
    <name type="scientific">Paenibacillus solani</name>
    <dbReference type="NCBI Taxonomy" id="1705565"/>
    <lineage>
        <taxon>Bacteria</taxon>
        <taxon>Bacillati</taxon>
        <taxon>Bacillota</taxon>
        <taxon>Bacilli</taxon>
        <taxon>Bacillales</taxon>
        <taxon>Paenibacillaceae</taxon>
        <taxon>Paenibacillus</taxon>
    </lineage>
</organism>
<evidence type="ECO:0000313" key="3">
    <source>
        <dbReference type="Proteomes" id="UP000036932"/>
    </source>
</evidence>
<dbReference type="EMBL" id="LIUT01000001">
    <property type="protein sequence ID" value="KOR90143.1"/>
    <property type="molecule type" value="Genomic_DNA"/>
</dbReference>
<dbReference type="SUPFAM" id="SSF55729">
    <property type="entry name" value="Acyl-CoA N-acyltransferases (Nat)"/>
    <property type="match status" value="1"/>
</dbReference>
<feature type="domain" description="N-acetyltransferase" evidence="1">
    <location>
        <begin position="6"/>
        <end position="149"/>
    </location>
</feature>
<dbReference type="InterPro" id="IPR016181">
    <property type="entry name" value="Acyl_CoA_acyltransferase"/>
</dbReference>
<keyword evidence="3" id="KW-1185">Reference proteome</keyword>
<comment type="caution">
    <text evidence="2">The sequence shown here is derived from an EMBL/GenBank/DDBJ whole genome shotgun (WGS) entry which is preliminary data.</text>
</comment>
<evidence type="ECO:0000313" key="2">
    <source>
        <dbReference type="EMBL" id="KOR90143.1"/>
    </source>
</evidence>
<dbReference type="AlphaFoldDB" id="A0A0M1P6N2"/>
<dbReference type="RefSeq" id="WP_054403089.1">
    <property type="nucleotide sequence ID" value="NZ_LIUT01000001.1"/>
</dbReference>
<dbReference type="PATRIC" id="fig|1705565.3.peg.4841"/>
<dbReference type="Proteomes" id="UP000036932">
    <property type="component" value="Unassembled WGS sequence"/>
</dbReference>
<dbReference type="InterPro" id="IPR051554">
    <property type="entry name" value="Acetyltransferase_Eis"/>
</dbReference>
<dbReference type="PROSITE" id="PS51186">
    <property type="entry name" value="GNAT"/>
    <property type="match status" value="1"/>
</dbReference>
<reference evidence="3" key="1">
    <citation type="submission" date="2015-08" db="EMBL/GenBank/DDBJ databases">
        <title>Genome sequencing project for genomic taxonomy and phylogenomics of Bacillus-like bacteria.</title>
        <authorList>
            <person name="Liu B."/>
            <person name="Wang J."/>
            <person name="Zhu Y."/>
            <person name="Liu G."/>
            <person name="Chen Q."/>
            <person name="Chen Z."/>
            <person name="Lan J."/>
            <person name="Che J."/>
            <person name="Ge C."/>
            <person name="Shi H."/>
            <person name="Pan Z."/>
            <person name="Liu X."/>
        </authorList>
    </citation>
    <scope>NUCLEOTIDE SEQUENCE [LARGE SCALE GENOMIC DNA]</scope>
    <source>
        <strain evidence="3">FJAT-22460</strain>
    </source>
</reference>
<evidence type="ECO:0000259" key="1">
    <source>
        <dbReference type="PROSITE" id="PS51186"/>
    </source>
</evidence>
<dbReference type="PANTHER" id="PTHR37817">
    <property type="entry name" value="N-ACETYLTRANSFERASE EIS"/>
    <property type="match status" value="1"/>
</dbReference>
<accession>A0A0M1P6N2</accession>
<dbReference type="GO" id="GO:0030649">
    <property type="term" value="P:aminoglycoside antibiotic catabolic process"/>
    <property type="evidence" value="ECO:0007669"/>
    <property type="project" value="TreeGrafter"/>
</dbReference>
<dbReference type="GO" id="GO:0034069">
    <property type="term" value="F:aminoglycoside N-acetyltransferase activity"/>
    <property type="evidence" value="ECO:0007669"/>
    <property type="project" value="TreeGrafter"/>
</dbReference>
<sequence length="435" mass="49661">MKTQPFEVRSIHNDQEFDQVMRILDRAFPVGKSFFMDRLSNDSTYDTSTTWIAKQEDAVTSTIQMFPVYCRLENALIKIGGIGSVATDEAYRGQGHCQQILKQASSWMVDEHYDLSLLYAVITPFYEKFGWNVVPQPLYELTTAQLTAAQEKIKHSAAQAFDLQPQYTFIPYEDHYLADLANIYEQFNANRTFTSKRSGNSWTDRIHWPRWKDAEKLLVRHDGNVVAYGLISPVNNEQSSHIDELCYLPGHEAAVLPLLQALVNTRQGLERFVAYLPDDHALADIILAAGGSYTLNHDAMWKVLRFVPLLVKIREILQTRLNNSTYKQQTLCIHLSCAGQHAYLQYANGELEITDIEKQGQHYIDIALSQTLFVGSLLQGFDQIVSLEHSRIIDEQSGNMQQVGDFFAPLTDEARTILQALFPKQASTYYNLDRF</sequence>